<dbReference type="OrthoDB" id="6293at2157"/>
<evidence type="ECO:0000313" key="1">
    <source>
        <dbReference type="EMBL" id="AIC16028.1"/>
    </source>
</evidence>
<dbReference type="EMBL" id="CP007536">
    <property type="protein sequence ID" value="AIC16028.1"/>
    <property type="molecule type" value="Genomic_DNA"/>
</dbReference>
<gene>
    <name evidence="1" type="ORF">NVIE_017640</name>
</gene>
<evidence type="ECO:0000313" key="2">
    <source>
        <dbReference type="Proteomes" id="UP000027093"/>
    </source>
</evidence>
<dbReference type="Proteomes" id="UP000027093">
    <property type="component" value="Chromosome"/>
</dbReference>
<reference evidence="1 2" key="1">
    <citation type="journal article" date="2014" name="Int. J. Syst. Evol. Microbiol.">
        <title>Nitrososphaera viennensis gen. nov., sp. nov., an aerobic and mesophilic, ammonia-oxidizing archaeon from soil and a member of the archaeal phylum Thaumarchaeota.</title>
        <authorList>
            <person name="Stieglmeier M."/>
            <person name="Klingl A."/>
            <person name="Alves R.J."/>
            <person name="Rittmann S.K."/>
            <person name="Melcher M."/>
            <person name="Leisch N."/>
            <person name="Schleper C."/>
        </authorList>
    </citation>
    <scope>NUCLEOTIDE SEQUENCE [LARGE SCALE GENOMIC DNA]</scope>
    <source>
        <strain evidence="1">EN76</strain>
    </source>
</reference>
<dbReference type="GeneID" id="74947033"/>
<dbReference type="RefSeq" id="WP_075054895.1">
    <property type="nucleotide sequence ID" value="NZ_CP007536.1"/>
</dbReference>
<proteinExistence type="predicted"/>
<name>A0A060HKM6_9ARCH</name>
<dbReference type="HOGENOM" id="CLU_1418731_0_0_2"/>
<dbReference type="KEGG" id="nvn:NVIE_017640"/>
<keyword evidence="2" id="KW-1185">Reference proteome</keyword>
<accession>A0A060HKM6</accession>
<dbReference type="STRING" id="926571.NVIE_017640"/>
<organism evidence="1 2">
    <name type="scientific">Nitrososphaera viennensis EN76</name>
    <dbReference type="NCBI Taxonomy" id="926571"/>
    <lineage>
        <taxon>Archaea</taxon>
        <taxon>Nitrososphaerota</taxon>
        <taxon>Nitrososphaeria</taxon>
        <taxon>Nitrososphaerales</taxon>
        <taxon>Nitrososphaeraceae</taxon>
        <taxon>Nitrososphaera</taxon>
    </lineage>
</organism>
<sequence length="190" mass="21316">MPIFAVDTLVEALAALGYACKEGARSDVRPDRWPYFERWLQNRDGFVTMESGHIDYIGIEEVVRMGPFFNVYCLVGNDSLSGSDDNAHNLLDASPYFQLHNGRPKNLGWSGGVLSNLLAQDAELSAELAKNIMKEECKRINVRAHNYCCVVETSVWDPAGLASVFGILDRMAMHARKLMKQVHFGENEYV</sequence>
<protein>
    <submittedName>
        <fullName evidence="1">Uncharacterized protein</fullName>
    </submittedName>
</protein>
<dbReference type="AlphaFoldDB" id="A0A060HKM6"/>